<dbReference type="GO" id="GO:0032259">
    <property type="term" value="P:methylation"/>
    <property type="evidence" value="ECO:0007669"/>
    <property type="project" value="UniProtKB-KW"/>
</dbReference>
<dbReference type="OrthoDB" id="9766840at2"/>
<dbReference type="PANTHER" id="PTHR43712">
    <property type="entry name" value="PUTATIVE (AFU_ORTHOLOGUE AFUA_4G14580)-RELATED"/>
    <property type="match status" value="1"/>
</dbReference>
<keyword evidence="3" id="KW-0949">S-adenosyl-L-methionine</keyword>
<dbReference type="AlphaFoldDB" id="A0A286RLN3"/>
<evidence type="ECO:0000313" key="7">
    <source>
        <dbReference type="EMBL" id="ASV76861.1"/>
    </source>
</evidence>
<dbReference type="Proteomes" id="UP000215086">
    <property type="component" value="Chromosome"/>
</dbReference>
<organism evidence="7 8">
    <name type="scientific">Thermogutta terrifontis</name>
    <dbReference type="NCBI Taxonomy" id="1331910"/>
    <lineage>
        <taxon>Bacteria</taxon>
        <taxon>Pseudomonadati</taxon>
        <taxon>Planctomycetota</taxon>
        <taxon>Planctomycetia</taxon>
        <taxon>Pirellulales</taxon>
        <taxon>Thermoguttaceae</taxon>
        <taxon>Thermogutta</taxon>
    </lineage>
</organism>
<dbReference type="InterPro" id="IPR036390">
    <property type="entry name" value="WH_DNA-bd_sf"/>
</dbReference>
<evidence type="ECO:0000313" key="8">
    <source>
        <dbReference type="Proteomes" id="UP000215086"/>
    </source>
</evidence>
<feature type="domain" description="O-methyltransferase C-terminal" evidence="5">
    <location>
        <begin position="135"/>
        <end position="309"/>
    </location>
</feature>
<dbReference type="Gene3D" id="1.10.10.10">
    <property type="entry name" value="Winged helix-like DNA-binding domain superfamily/Winged helix DNA-binding domain"/>
    <property type="match status" value="1"/>
</dbReference>
<feature type="active site" description="Proton acceptor" evidence="4">
    <location>
        <position position="236"/>
    </location>
</feature>
<dbReference type="InterPro" id="IPR001077">
    <property type="entry name" value="COMT_C"/>
</dbReference>
<evidence type="ECO:0000256" key="1">
    <source>
        <dbReference type="ARBA" id="ARBA00022603"/>
    </source>
</evidence>
<dbReference type="InterPro" id="IPR012967">
    <property type="entry name" value="COMT_dimerisation"/>
</dbReference>
<dbReference type="EMBL" id="CP018477">
    <property type="protein sequence ID" value="ASV76861.1"/>
    <property type="molecule type" value="Genomic_DNA"/>
</dbReference>
<dbReference type="Pfam" id="PF00891">
    <property type="entry name" value="Methyltransf_2"/>
    <property type="match status" value="1"/>
</dbReference>
<dbReference type="GO" id="GO:0046983">
    <property type="term" value="F:protein dimerization activity"/>
    <property type="evidence" value="ECO:0007669"/>
    <property type="project" value="InterPro"/>
</dbReference>
<accession>A0A286RLN3</accession>
<name>A0A286RLN3_9BACT</name>
<sequence>MLPEKKWILDMTDGFRPTAVVGAAAELGLFDLIPDEGITVPELARKANASLRGIQVLADALAALEVLEKKGDRYFVPPKLRPVLSENSPETAIPMLRHRMSMMRGWSQLAWAAKAGFPAPKTSGIRGPDGDLQAFVLAMDVISREVADDVVRQLLPLQFKKMLDVGAGPGTWTFAFLRAIPEARAILFDLPHAVSLARQKAEQAALADRVEFVVGDFYRDELPSGVDFVWVSAIAHQNSREQNRELFRKVYRALEPGGQIAIRDIVMDASRTSPVDGALFAINMLVNTPAGGTYTLDEYREDLMAAGFSEPHLRIRTENMNSVILAHRR</sequence>
<dbReference type="InterPro" id="IPR029063">
    <property type="entry name" value="SAM-dependent_MTases_sf"/>
</dbReference>
<dbReference type="PANTHER" id="PTHR43712:SF2">
    <property type="entry name" value="O-METHYLTRANSFERASE CICE"/>
    <property type="match status" value="1"/>
</dbReference>
<dbReference type="PROSITE" id="PS51683">
    <property type="entry name" value="SAM_OMT_II"/>
    <property type="match status" value="1"/>
</dbReference>
<keyword evidence="2 7" id="KW-0808">Transferase</keyword>
<dbReference type="RefSeq" id="WP_095416549.1">
    <property type="nucleotide sequence ID" value="NZ_CP018477.1"/>
</dbReference>
<keyword evidence="1 7" id="KW-0489">Methyltransferase</keyword>
<dbReference type="InterPro" id="IPR036388">
    <property type="entry name" value="WH-like_DNA-bd_sf"/>
</dbReference>
<dbReference type="Pfam" id="PF08100">
    <property type="entry name" value="Dimerisation"/>
    <property type="match status" value="1"/>
</dbReference>
<dbReference type="KEGG" id="ttf:THTE_4260"/>
<evidence type="ECO:0000256" key="4">
    <source>
        <dbReference type="PIRSR" id="PIRSR005739-1"/>
    </source>
</evidence>
<dbReference type="Gene3D" id="3.40.50.150">
    <property type="entry name" value="Vaccinia Virus protein VP39"/>
    <property type="match status" value="1"/>
</dbReference>
<keyword evidence="8" id="KW-1185">Reference proteome</keyword>
<evidence type="ECO:0000259" key="6">
    <source>
        <dbReference type="Pfam" id="PF08100"/>
    </source>
</evidence>
<feature type="domain" description="O-methyltransferase dimerisation" evidence="6">
    <location>
        <begin position="10"/>
        <end position="70"/>
    </location>
</feature>
<gene>
    <name evidence="7" type="ORF">THTE_4260</name>
</gene>
<evidence type="ECO:0000256" key="2">
    <source>
        <dbReference type="ARBA" id="ARBA00022679"/>
    </source>
</evidence>
<reference evidence="7 8" key="1">
    <citation type="journal article" name="Front. Microbiol.">
        <title>Sugar Metabolism of the First Thermophilic Planctomycete Thermogutta terrifontis: Comparative Genomic and Transcriptomic Approaches.</title>
        <authorList>
            <person name="Elcheninov A.G."/>
            <person name="Menzel P."/>
            <person name="Gudbergsdottir S.R."/>
            <person name="Slesarev A.I."/>
            <person name="Kadnikov V.V."/>
            <person name="Krogh A."/>
            <person name="Bonch-Osmolovskaya E.A."/>
            <person name="Peng X."/>
            <person name="Kublanov I.V."/>
        </authorList>
    </citation>
    <scope>NUCLEOTIDE SEQUENCE [LARGE SCALE GENOMIC DNA]</scope>
    <source>
        <strain evidence="7 8">R1</strain>
    </source>
</reference>
<dbReference type="CDD" id="cd02440">
    <property type="entry name" value="AdoMet_MTases"/>
    <property type="match status" value="1"/>
</dbReference>
<dbReference type="PIRSF" id="PIRSF005739">
    <property type="entry name" value="O-mtase"/>
    <property type="match status" value="1"/>
</dbReference>
<evidence type="ECO:0000259" key="5">
    <source>
        <dbReference type="Pfam" id="PF00891"/>
    </source>
</evidence>
<dbReference type="GO" id="GO:0008171">
    <property type="term" value="F:O-methyltransferase activity"/>
    <property type="evidence" value="ECO:0007669"/>
    <property type="project" value="InterPro"/>
</dbReference>
<dbReference type="SUPFAM" id="SSF46785">
    <property type="entry name" value="Winged helix' DNA-binding domain"/>
    <property type="match status" value="1"/>
</dbReference>
<proteinExistence type="predicted"/>
<evidence type="ECO:0000256" key="3">
    <source>
        <dbReference type="ARBA" id="ARBA00022691"/>
    </source>
</evidence>
<dbReference type="InterPro" id="IPR016461">
    <property type="entry name" value="COMT-like"/>
</dbReference>
<protein>
    <submittedName>
        <fullName evidence="7">O-methyltransferase, family 2</fullName>
    </submittedName>
</protein>
<dbReference type="SUPFAM" id="SSF53335">
    <property type="entry name" value="S-adenosyl-L-methionine-dependent methyltransferases"/>
    <property type="match status" value="1"/>
</dbReference>